<dbReference type="Proteomes" id="UP001595912">
    <property type="component" value="Unassembled WGS sequence"/>
</dbReference>
<keyword evidence="4" id="KW-1185">Reference proteome</keyword>
<proteinExistence type="predicted"/>
<protein>
    <submittedName>
        <fullName evidence="3">Alpha/beta fold hydrolase</fullName>
    </submittedName>
</protein>
<dbReference type="InterPro" id="IPR000073">
    <property type="entry name" value="AB_hydrolase_1"/>
</dbReference>
<dbReference type="RefSeq" id="WP_380127425.1">
    <property type="nucleotide sequence ID" value="NZ_JBHSIU010000108.1"/>
</dbReference>
<evidence type="ECO:0000313" key="3">
    <source>
        <dbReference type="EMBL" id="MFC5006756.1"/>
    </source>
</evidence>
<gene>
    <name evidence="3" type="ORF">ACFPIJ_54220</name>
</gene>
<reference evidence="4" key="1">
    <citation type="journal article" date="2019" name="Int. J. Syst. Evol. Microbiol.">
        <title>The Global Catalogue of Microorganisms (GCM) 10K type strain sequencing project: providing services to taxonomists for standard genome sequencing and annotation.</title>
        <authorList>
            <consortium name="The Broad Institute Genomics Platform"/>
            <consortium name="The Broad Institute Genome Sequencing Center for Infectious Disease"/>
            <person name="Wu L."/>
            <person name="Ma J."/>
        </authorList>
    </citation>
    <scope>NUCLEOTIDE SEQUENCE [LARGE SCALE GENOMIC DNA]</scope>
    <source>
        <strain evidence="4">CGMCC 4.7152</strain>
    </source>
</reference>
<dbReference type="Pfam" id="PF00561">
    <property type="entry name" value="Abhydrolase_1"/>
    <property type="match status" value="1"/>
</dbReference>
<organism evidence="3 4">
    <name type="scientific">Dactylosporangium cerinum</name>
    <dbReference type="NCBI Taxonomy" id="1434730"/>
    <lineage>
        <taxon>Bacteria</taxon>
        <taxon>Bacillati</taxon>
        <taxon>Actinomycetota</taxon>
        <taxon>Actinomycetes</taxon>
        <taxon>Micromonosporales</taxon>
        <taxon>Micromonosporaceae</taxon>
        <taxon>Dactylosporangium</taxon>
    </lineage>
</organism>
<dbReference type="Gene3D" id="3.40.50.1820">
    <property type="entry name" value="alpha/beta hydrolase"/>
    <property type="match status" value="1"/>
</dbReference>
<sequence>MESQIIHLNATALHVGVTGHGPDVVVLTGGPGCAQYLERDDIAPRNHRAWYPEPRGVGRSDGGPHTMEEAIADLEGIRVAVGVQTWIVVGHSWGCDLAVRYAVEHPEAVAAVVGIAGRGPQRDRTWSEAYEAGKAAEPVVDIDWVPEVHAALSKSFTEWIHQRDLWSGLAACTVPMHFIAAGDDIRPPWSLAQIAALVQRGRFSTVPDVPHDFWFTHPEVWTQTVTDACTDYDLRPQHARRRALLHR</sequence>
<name>A0ABV9WG36_9ACTN</name>
<dbReference type="PANTHER" id="PTHR43798">
    <property type="entry name" value="MONOACYLGLYCEROL LIPASE"/>
    <property type="match status" value="1"/>
</dbReference>
<keyword evidence="1 3" id="KW-0378">Hydrolase</keyword>
<dbReference type="SUPFAM" id="SSF53474">
    <property type="entry name" value="alpha/beta-Hydrolases"/>
    <property type="match status" value="1"/>
</dbReference>
<evidence type="ECO:0000256" key="1">
    <source>
        <dbReference type="ARBA" id="ARBA00022801"/>
    </source>
</evidence>
<evidence type="ECO:0000313" key="4">
    <source>
        <dbReference type="Proteomes" id="UP001595912"/>
    </source>
</evidence>
<feature type="domain" description="AB hydrolase-1" evidence="2">
    <location>
        <begin position="24"/>
        <end position="128"/>
    </location>
</feature>
<evidence type="ECO:0000259" key="2">
    <source>
        <dbReference type="Pfam" id="PF00561"/>
    </source>
</evidence>
<comment type="caution">
    <text evidence="3">The sequence shown here is derived from an EMBL/GenBank/DDBJ whole genome shotgun (WGS) entry which is preliminary data.</text>
</comment>
<dbReference type="InterPro" id="IPR050266">
    <property type="entry name" value="AB_hydrolase_sf"/>
</dbReference>
<dbReference type="GO" id="GO:0016787">
    <property type="term" value="F:hydrolase activity"/>
    <property type="evidence" value="ECO:0007669"/>
    <property type="project" value="UniProtKB-KW"/>
</dbReference>
<dbReference type="EMBL" id="JBHSIU010000108">
    <property type="protein sequence ID" value="MFC5006756.1"/>
    <property type="molecule type" value="Genomic_DNA"/>
</dbReference>
<dbReference type="InterPro" id="IPR029058">
    <property type="entry name" value="AB_hydrolase_fold"/>
</dbReference>
<dbReference type="PANTHER" id="PTHR43798:SF31">
    <property type="entry name" value="AB HYDROLASE SUPERFAMILY PROTEIN YCLE"/>
    <property type="match status" value="1"/>
</dbReference>
<accession>A0ABV9WG36</accession>